<keyword evidence="4" id="KW-1185">Reference proteome</keyword>
<evidence type="ECO:0000256" key="1">
    <source>
        <dbReference type="PROSITE-ProRule" id="PRU00325"/>
    </source>
</evidence>
<name>A0AAV0Y9Z8_9HEMI</name>
<evidence type="ECO:0000313" key="3">
    <source>
        <dbReference type="EMBL" id="CAI6376997.1"/>
    </source>
</evidence>
<accession>A0AAV0Y9Z8</accession>
<dbReference type="GO" id="GO:0008270">
    <property type="term" value="F:zinc ion binding"/>
    <property type="evidence" value="ECO:0007669"/>
    <property type="project" value="UniProtKB-KW"/>
</dbReference>
<dbReference type="EMBL" id="CARXXK010001624">
    <property type="protein sequence ID" value="CAI6376997.1"/>
    <property type="molecule type" value="Genomic_DNA"/>
</dbReference>
<feature type="domain" description="SWIM-type" evidence="2">
    <location>
        <begin position="74"/>
        <end position="104"/>
    </location>
</feature>
<dbReference type="PANTHER" id="PTHR47526">
    <property type="entry name" value="ATP-DEPENDENT DNA HELICASE"/>
    <property type="match status" value="1"/>
</dbReference>
<sequence>MCKHVFVTVKNIYLCELHFNSRSAIEGEQILKSKQIVLCGKIEMASVTQISALIVQTSHLQDMPHSIFGELTKPEVEIIKFKCSCKAGASECCKHVVAILLFLNRNSVADLEIFSSTDITFQWSKLKEPTLTHYKPLPIDTFDCYKKNVVDSNSVDDDADTIRSRFIAAAPTSAIALHSLGRHLPTNQSSVILAENTQLSRLNVSSHPLSVYLQNYPVMNMDEQWALKASRYFWPKLFTNKFVKYGLQYENIARDLYSKEFNTNILECGLVIDVNNPWLGYSPDGVIIDEYFLPIKIIEIKCPFDGKKLGIKDLLNSLKYIVKHPNGSLSLKKPHCYYAQVQMGIVLLNVKECDFIVHSSYENKNAVLKVIYDEDYCKNLFGSLKVIYFERLIHEVGMYN</sequence>
<keyword evidence="1" id="KW-0862">Zinc</keyword>
<dbReference type="InterPro" id="IPR007527">
    <property type="entry name" value="Znf_SWIM"/>
</dbReference>
<keyword evidence="1" id="KW-0863">Zinc-finger</keyword>
<dbReference type="InterPro" id="IPR019080">
    <property type="entry name" value="YqaJ_viral_recombinase"/>
</dbReference>
<proteinExistence type="predicted"/>
<dbReference type="GO" id="GO:0006281">
    <property type="term" value="P:DNA repair"/>
    <property type="evidence" value="ECO:0007669"/>
    <property type="project" value="UniProtKB-ARBA"/>
</dbReference>
<dbReference type="InterPro" id="IPR011604">
    <property type="entry name" value="PDDEXK-like_dom_sf"/>
</dbReference>
<keyword evidence="1" id="KW-0479">Metal-binding</keyword>
<organism evidence="3 4">
    <name type="scientific">Macrosiphum euphorbiae</name>
    <name type="common">potato aphid</name>
    <dbReference type="NCBI Taxonomy" id="13131"/>
    <lineage>
        <taxon>Eukaryota</taxon>
        <taxon>Metazoa</taxon>
        <taxon>Ecdysozoa</taxon>
        <taxon>Arthropoda</taxon>
        <taxon>Hexapoda</taxon>
        <taxon>Insecta</taxon>
        <taxon>Pterygota</taxon>
        <taxon>Neoptera</taxon>
        <taxon>Paraneoptera</taxon>
        <taxon>Hemiptera</taxon>
        <taxon>Sternorrhyncha</taxon>
        <taxon>Aphidomorpha</taxon>
        <taxon>Aphidoidea</taxon>
        <taxon>Aphididae</taxon>
        <taxon>Macrosiphini</taxon>
        <taxon>Macrosiphum</taxon>
    </lineage>
</organism>
<dbReference type="Pfam" id="PF09588">
    <property type="entry name" value="YqaJ"/>
    <property type="match status" value="1"/>
</dbReference>
<comment type="caution">
    <text evidence="3">The sequence shown here is derived from an EMBL/GenBank/DDBJ whole genome shotgun (WGS) entry which is preliminary data.</text>
</comment>
<evidence type="ECO:0000259" key="2">
    <source>
        <dbReference type="PROSITE" id="PS50966"/>
    </source>
</evidence>
<dbReference type="Gene3D" id="3.90.320.10">
    <property type="match status" value="1"/>
</dbReference>
<protein>
    <recommendedName>
        <fullName evidence="2">SWIM-type domain-containing protein</fullName>
    </recommendedName>
</protein>
<dbReference type="SUPFAM" id="SSF52980">
    <property type="entry name" value="Restriction endonuclease-like"/>
    <property type="match status" value="1"/>
</dbReference>
<gene>
    <name evidence="3" type="ORF">MEUPH1_LOCUS30318</name>
</gene>
<dbReference type="Proteomes" id="UP001160148">
    <property type="component" value="Unassembled WGS sequence"/>
</dbReference>
<dbReference type="CDD" id="cd22343">
    <property type="entry name" value="PDDEXK_lambda_exonuclease-like"/>
    <property type="match status" value="1"/>
</dbReference>
<dbReference type="InterPro" id="IPR011335">
    <property type="entry name" value="Restrct_endonuc-II-like"/>
</dbReference>
<evidence type="ECO:0000313" key="4">
    <source>
        <dbReference type="Proteomes" id="UP001160148"/>
    </source>
</evidence>
<dbReference type="AlphaFoldDB" id="A0AAV0Y9Z8"/>
<reference evidence="3 4" key="1">
    <citation type="submission" date="2023-01" db="EMBL/GenBank/DDBJ databases">
        <authorList>
            <person name="Whitehead M."/>
        </authorList>
    </citation>
    <scope>NUCLEOTIDE SEQUENCE [LARGE SCALE GENOMIC DNA]</scope>
</reference>
<dbReference type="PROSITE" id="PS50966">
    <property type="entry name" value="ZF_SWIM"/>
    <property type="match status" value="1"/>
</dbReference>